<dbReference type="InterPro" id="IPR029044">
    <property type="entry name" value="Nucleotide-diphossugar_trans"/>
</dbReference>
<evidence type="ECO:0000259" key="1">
    <source>
        <dbReference type="Pfam" id="PF00535"/>
    </source>
</evidence>
<keyword evidence="3" id="KW-1185">Reference proteome</keyword>
<dbReference type="Gene3D" id="3.90.550.10">
    <property type="entry name" value="Spore Coat Polysaccharide Biosynthesis Protein SpsA, Chain A"/>
    <property type="match status" value="1"/>
</dbReference>
<dbReference type="CDD" id="cd00761">
    <property type="entry name" value="Glyco_tranf_GTA_type"/>
    <property type="match status" value="1"/>
</dbReference>
<dbReference type="AlphaFoldDB" id="A0A6H1TSQ7"/>
<dbReference type="Pfam" id="PF00535">
    <property type="entry name" value="Glycos_transf_2"/>
    <property type="match status" value="1"/>
</dbReference>
<sequence>MQASPLVSILINNYNYDRFLKQAIASALNQTYDNVEVIVVDDGSTDGSREIIAEYGDRIVAVLKENGGQASAFNAGFAASRGEIICFLDADDLCLPHKCEAVVSAFRDRPEMGWCFHSVNFMETQKIEDNFINFIPPKTADLTVESWDLRDDIRRGSVKNFPYPPTSGLCFRRSLLAQILPMPETEKILLNDSYLIFTAMGLSPGIFLPHELGWYRIHQHNAYGSALVPGSADYAQKNRQKQQRKCQIRILTGYWIYANFPQFINLSNYLIAAGLGIGQHYDAIQPTYQELIDRHLASISWRDRFEIYLRAIYLYLKQFRELI</sequence>
<dbReference type="PANTHER" id="PTHR22916:SF3">
    <property type="entry name" value="UDP-GLCNAC:BETAGAL BETA-1,3-N-ACETYLGLUCOSAMINYLTRANSFERASE-LIKE PROTEIN 1"/>
    <property type="match status" value="1"/>
</dbReference>
<dbReference type="Proteomes" id="UP000500857">
    <property type="component" value="Chromosome"/>
</dbReference>
<dbReference type="RefSeq" id="WP_168567335.1">
    <property type="nucleotide sequence ID" value="NZ_CP051167.1"/>
</dbReference>
<dbReference type="KEGG" id="oxy:HCG48_00055"/>
<gene>
    <name evidence="2" type="ORF">HCG48_00055</name>
</gene>
<dbReference type="GO" id="GO:0016758">
    <property type="term" value="F:hexosyltransferase activity"/>
    <property type="evidence" value="ECO:0007669"/>
    <property type="project" value="UniProtKB-ARBA"/>
</dbReference>
<name>A0A6H1TSQ7_9CYAN</name>
<dbReference type="SUPFAM" id="SSF53448">
    <property type="entry name" value="Nucleotide-diphospho-sugar transferases"/>
    <property type="match status" value="1"/>
</dbReference>
<keyword evidence="2" id="KW-0808">Transferase</keyword>
<protein>
    <submittedName>
        <fullName evidence="2">Glycosyltransferase family 2 protein</fullName>
    </submittedName>
</protein>
<proteinExistence type="predicted"/>
<reference evidence="2 3" key="1">
    <citation type="submission" date="2020-04" db="EMBL/GenBank/DDBJ databases">
        <authorList>
            <person name="Basu S."/>
            <person name="Maruthanayagam V."/>
            <person name="Chakraborty S."/>
            <person name="Pramanik A."/>
            <person name="Mukherjee J."/>
            <person name="Brink B."/>
        </authorList>
    </citation>
    <scope>NUCLEOTIDE SEQUENCE [LARGE SCALE GENOMIC DNA]</scope>
    <source>
        <strain evidence="2 3">AP17</strain>
    </source>
</reference>
<feature type="domain" description="Glycosyltransferase 2-like" evidence="1">
    <location>
        <begin position="8"/>
        <end position="128"/>
    </location>
</feature>
<evidence type="ECO:0000313" key="3">
    <source>
        <dbReference type="Proteomes" id="UP000500857"/>
    </source>
</evidence>
<dbReference type="PANTHER" id="PTHR22916">
    <property type="entry name" value="GLYCOSYLTRANSFERASE"/>
    <property type="match status" value="1"/>
</dbReference>
<organism evidence="2 3">
    <name type="scientific">Oxynema aestuarii AP17</name>
    <dbReference type="NCBI Taxonomy" id="2064643"/>
    <lineage>
        <taxon>Bacteria</taxon>
        <taxon>Bacillati</taxon>
        <taxon>Cyanobacteriota</taxon>
        <taxon>Cyanophyceae</taxon>
        <taxon>Oscillatoriophycideae</taxon>
        <taxon>Oscillatoriales</taxon>
        <taxon>Oscillatoriaceae</taxon>
        <taxon>Oxynema</taxon>
        <taxon>Oxynema aestuarii</taxon>
    </lineage>
</organism>
<dbReference type="EMBL" id="CP051167">
    <property type="protein sequence ID" value="QIZ69177.1"/>
    <property type="molecule type" value="Genomic_DNA"/>
</dbReference>
<accession>A0A6H1TSQ7</accession>
<evidence type="ECO:0000313" key="2">
    <source>
        <dbReference type="EMBL" id="QIZ69177.1"/>
    </source>
</evidence>
<dbReference type="InterPro" id="IPR001173">
    <property type="entry name" value="Glyco_trans_2-like"/>
</dbReference>